<evidence type="ECO:0000256" key="3">
    <source>
        <dbReference type="ARBA" id="ARBA00023082"/>
    </source>
</evidence>
<sequence>MLSKPYMTGRNITFILNGCLNNDRQCQKELYRQLHGFAMSVCYRYADVEEQCVDLVNKGFLKLLNKLNQIHRNGDTDTMLLLKEQFKLILINICVEHYHKIKGISKDHDNNMSHEQLTGKPIEAIRSLSPINRMVFNLYAIEGYGHMKISKILGISLNDSQFCLMQARNQLREQVMVSKPATT</sequence>
<feature type="domain" description="RNA polymerase sigma factor 70 region 4 type 2" evidence="5">
    <location>
        <begin position="123"/>
        <end position="171"/>
    </location>
</feature>
<dbReference type="GO" id="GO:0003677">
    <property type="term" value="F:DNA binding"/>
    <property type="evidence" value="ECO:0007669"/>
    <property type="project" value="InterPro"/>
</dbReference>
<evidence type="ECO:0000256" key="2">
    <source>
        <dbReference type="ARBA" id="ARBA00023015"/>
    </source>
</evidence>
<dbReference type="InterPro" id="IPR036388">
    <property type="entry name" value="WH-like_DNA-bd_sf"/>
</dbReference>
<evidence type="ECO:0000313" key="6">
    <source>
        <dbReference type="EMBL" id="MBL6446690.1"/>
    </source>
</evidence>
<evidence type="ECO:0000256" key="1">
    <source>
        <dbReference type="ARBA" id="ARBA00010641"/>
    </source>
</evidence>
<gene>
    <name evidence="6" type="ORF">JMN32_10230</name>
</gene>
<dbReference type="InterPro" id="IPR013249">
    <property type="entry name" value="RNA_pol_sigma70_r4_t2"/>
</dbReference>
<keyword evidence="3" id="KW-0731">Sigma factor</keyword>
<dbReference type="SUPFAM" id="SSF88659">
    <property type="entry name" value="Sigma3 and sigma4 domains of RNA polymerase sigma factors"/>
    <property type="match status" value="1"/>
</dbReference>
<organism evidence="6 7">
    <name type="scientific">Fulvivirga marina</name>
    <dbReference type="NCBI Taxonomy" id="2494733"/>
    <lineage>
        <taxon>Bacteria</taxon>
        <taxon>Pseudomonadati</taxon>
        <taxon>Bacteroidota</taxon>
        <taxon>Cytophagia</taxon>
        <taxon>Cytophagales</taxon>
        <taxon>Fulvivirgaceae</taxon>
        <taxon>Fulvivirga</taxon>
    </lineage>
</organism>
<dbReference type="InterPro" id="IPR039425">
    <property type="entry name" value="RNA_pol_sigma-70-like"/>
</dbReference>
<dbReference type="AlphaFoldDB" id="A0A937KE32"/>
<comment type="similarity">
    <text evidence="1">Belongs to the sigma-70 factor family. ECF subfamily.</text>
</comment>
<dbReference type="GO" id="GO:0006352">
    <property type="term" value="P:DNA-templated transcription initiation"/>
    <property type="evidence" value="ECO:0007669"/>
    <property type="project" value="InterPro"/>
</dbReference>
<evidence type="ECO:0000259" key="5">
    <source>
        <dbReference type="Pfam" id="PF08281"/>
    </source>
</evidence>
<dbReference type="Gene3D" id="1.10.1740.10">
    <property type="match status" value="1"/>
</dbReference>
<keyword evidence="2" id="KW-0805">Transcription regulation</keyword>
<dbReference type="GO" id="GO:0016987">
    <property type="term" value="F:sigma factor activity"/>
    <property type="evidence" value="ECO:0007669"/>
    <property type="project" value="UniProtKB-KW"/>
</dbReference>
<protein>
    <submittedName>
        <fullName evidence="6">Sigma-70 family RNA polymerase sigma factor</fullName>
    </submittedName>
</protein>
<keyword evidence="4" id="KW-0804">Transcription</keyword>
<keyword evidence="7" id="KW-1185">Reference proteome</keyword>
<dbReference type="Pfam" id="PF08281">
    <property type="entry name" value="Sigma70_r4_2"/>
    <property type="match status" value="1"/>
</dbReference>
<name>A0A937KE32_9BACT</name>
<dbReference type="InterPro" id="IPR013325">
    <property type="entry name" value="RNA_pol_sigma_r2"/>
</dbReference>
<dbReference type="Gene3D" id="1.10.10.10">
    <property type="entry name" value="Winged helix-like DNA-binding domain superfamily/Winged helix DNA-binding domain"/>
    <property type="match status" value="1"/>
</dbReference>
<comment type="caution">
    <text evidence="6">The sequence shown here is derived from an EMBL/GenBank/DDBJ whole genome shotgun (WGS) entry which is preliminary data.</text>
</comment>
<dbReference type="Proteomes" id="UP000614216">
    <property type="component" value="Unassembled WGS sequence"/>
</dbReference>
<dbReference type="EMBL" id="JAEUGD010000031">
    <property type="protein sequence ID" value="MBL6446690.1"/>
    <property type="molecule type" value="Genomic_DNA"/>
</dbReference>
<evidence type="ECO:0000313" key="7">
    <source>
        <dbReference type="Proteomes" id="UP000614216"/>
    </source>
</evidence>
<dbReference type="PANTHER" id="PTHR43133">
    <property type="entry name" value="RNA POLYMERASE ECF-TYPE SIGMA FACTO"/>
    <property type="match status" value="1"/>
</dbReference>
<accession>A0A937KE32</accession>
<evidence type="ECO:0000256" key="4">
    <source>
        <dbReference type="ARBA" id="ARBA00023163"/>
    </source>
</evidence>
<dbReference type="InterPro" id="IPR013324">
    <property type="entry name" value="RNA_pol_sigma_r3/r4-like"/>
</dbReference>
<reference evidence="6" key="1">
    <citation type="submission" date="2021-01" db="EMBL/GenBank/DDBJ databases">
        <title>Fulvivirga kasyanovii gen. nov., sp nov., a novel member of the phylum Bacteroidetes isolated from seawater in a mussel farm.</title>
        <authorList>
            <person name="Zhao L.-H."/>
            <person name="Wang Z.-J."/>
        </authorList>
    </citation>
    <scope>NUCLEOTIDE SEQUENCE</scope>
    <source>
        <strain evidence="6">29W222</strain>
    </source>
</reference>
<proteinExistence type="inferred from homology"/>
<dbReference type="SUPFAM" id="SSF88946">
    <property type="entry name" value="Sigma2 domain of RNA polymerase sigma factors"/>
    <property type="match status" value="1"/>
</dbReference>
<dbReference type="PANTHER" id="PTHR43133:SF46">
    <property type="entry name" value="RNA POLYMERASE SIGMA-70 FACTOR ECF SUBFAMILY"/>
    <property type="match status" value="1"/>
</dbReference>